<accession>A0ABN3N0Y7</accession>
<keyword evidence="2" id="KW-0436">Ligase</keyword>
<dbReference type="GO" id="GO:0016874">
    <property type="term" value="F:ligase activity"/>
    <property type="evidence" value="ECO:0007669"/>
    <property type="project" value="UniProtKB-KW"/>
</dbReference>
<keyword evidence="3" id="KW-1185">Reference proteome</keyword>
<comment type="catalytic activity">
    <reaction evidence="1">
        <text>L-cysteine + L-glutamate + ATP = gamma-L-glutamyl-L-cysteine + ADP + phosphate + H(+)</text>
        <dbReference type="Rhea" id="RHEA:13285"/>
        <dbReference type="ChEBI" id="CHEBI:15378"/>
        <dbReference type="ChEBI" id="CHEBI:29985"/>
        <dbReference type="ChEBI" id="CHEBI:30616"/>
        <dbReference type="ChEBI" id="CHEBI:35235"/>
        <dbReference type="ChEBI" id="CHEBI:43474"/>
        <dbReference type="ChEBI" id="CHEBI:58173"/>
        <dbReference type="ChEBI" id="CHEBI:456216"/>
        <dbReference type="EC" id="6.3.2.2"/>
    </reaction>
</comment>
<dbReference type="InterPro" id="IPR006336">
    <property type="entry name" value="GCS2"/>
</dbReference>
<proteinExistence type="predicted"/>
<dbReference type="PANTHER" id="PTHR36510">
    <property type="entry name" value="GLUTAMATE--CYSTEINE LIGASE 2-RELATED"/>
    <property type="match status" value="1"/>
</dbReference>
<dbReference type="Proteomes" id="UP001499978">
    <property type="component" value="Unassembled WGS sequence"/>
</dbReference>
<protein>
    <submittedName>
        <fullName evidence="2">Glutamate-cysteine ligase family protein</fullName>
    </submittedName>
</protein>
<dbReference type="PANTHER" id="PTHR36510:SF3">
    <property type="entry name" value="CONSERVED PROTEIN"/>
    <property type="match status" value="1"/>
</dbReference>
<dbReference type="SUPFAM" id="SSF55931">
    <property type="entry name" value="Glutamine synthetase/guanido kinase"/>
    <property type="match status" value="1"/>
</dbReference>
<sequence>MGKDITRRAFTRADRTRYRHKVRQCLDVFALMLDEFQFDADQPTTGLEVELNLVDTHAEPAMRNEEILAHLSDPAFQTELGQFNIELNASPRLIGGRGFDDYGRDLSDSLARAADRAMKADSRIILVGILPTLTTSHTVVENLSANDRYRVLNDEIVETRGEDIPLDIRGVEELRESADSIAPEAACTSLQLHLQVAPDSFACYWNAAQAIAAVQVAVGANSPFLFGRRLWAETRIALFEQATDTRADELKAQGVRPRVWFGERWITSIFDLFEENVRYFTPLLPICDEEDPLAVLRSGGVPQLNELRLHNGTVYRWNRPVYDIMDGRPHLRVENRVLPAGPTVVDMLANAAFYFGLTRYLAEDDRPVWTQLPFTTAEENFHAAARQGLGATIRWPRRGQVGVVELVLDTMLEQAAEGLDRFGVASNVRDRLLGVIEGRCRTGRNGAIWQSEMVAASQSRGLDRDAALRAMLQRYSELQRTDVPVHLWPVE</sequence>
<evidence type="ECO:0000313" key="2">
    <source>
        <dbReference type="EMBL" id="GAA2512175.1"/>
    </source>
</evidence>
<dbReference type="Pfam" id="PF04107">
    <property type="entry name" value="GCS2"/>
    <property type="match status" value="1"/>
</dbReference>
<name>A0ABN3N0Y7_9ACTN</name>
<comment type="caution">
    <text evidence="2">The sequence shown here is derived from an EMBL/GenBank/DDBJ whole genome shotgun (WGS) entry which is preliminary data.</text>
</comment>
<dbReference type="Gene3D" id="3.30.590.20">
    <property type="match status" value="1"/>
</dbReference>
<organism evidence="2 3">
    <name type="scientific">Pilimelia columellifera subsp. columellifera</name>
    <dbReference type="NCBI Taxonomy" id="706583"/>
    <lineage>
        <taxon>Bacteria</taxon>
        <taxon>Bacillati</taxon>
        <taxon>Actinomycetota</taxon>
        <taxon>Actinomycetes</taxon>
        <taxon>Micromonosporales</taxon>
        <taxon>Micromonosporaceae</taxon>
        <taxon>Pilimelia</taxon>
    </lineage>
</organism>
<dbReference type="InterPro" id="IPR016602">
    <property type="entry name" value="UCP012666"/>
</dbReference>
<dbReference type="InterPro" id="IPR014746">
    <property type="entry name" value="Gln_synth/guanido_kin_cat_dom"/>
</dbReference>
<dbReference type="PIRSF" id="PIRSF012666">
    <property type="entry name" value="UCP012666"/>
    <property type="match status" value="1"/>
</dbReference>
<dbReference type="RefSeq" id="WP_344167236.1">
    <property type="nucleotide sequence ID" value="NZ_BAAARY010000001.1"/>
</dbReference>
<dbReference type="InterPro" id="IPR050141">
    <property type="entry name" value="GCL_type2/YbdK_subfam"/>
</dbReference>
<evidence type="ECO:0000313" key="3">
    <source>
        <dbReference type="Proteomes" id="UP001499978"/>
    </source>
</evidence>
<evidence type="ECO:0000256" key="1">
    <source>
        <dbReference type="ARBA" id="ARBA00048819"/>
    </source>
</evidence>
<dbReference type="EMBL" id="BAAARY010000001">
    <property type="protein sequence ID" value="GAA2512175.1"/>
    <property type="molecule type" value="Genomic_DNA"/>
</dbReference>
<gene>
    <name evidence="2" type="ORF">GCM10010201_04230</name>
</gene>
<reference evidence="2 3" key="1">
    <citation type="journal article" date="2019" name="Int. J. Syst. Evol. Microbiol.">
        <title>The Global Catalogue of Microorganisms (GCM) 10K type strain sequencing project: providing services to taxonomists for standard genome sequencing and annotation.</title>
        <authorList>
            <consortium name="The Broad Institute Genomics Platform"/>
            <consortium name="The Broad Institute Genome Sequencing Center for Infectious Disease"/>
            <person name="Wu L."/>
            <person name="Ma J."/>
        </authorList>
    </citation>
    <scope>NUCLEOTIDE SEQUENCE [LARGE SCALE GENOMIC DNA]</scope>
    <source>
        <strain evidence="2 3">JCM 3367</strain>
    </source>
</reference>